<proteinExistence type="predicted"/>
<feature type="transmembrane region" description="Helical" evidence="2">
    <location>
        <begin position="103"/>
        <end position="121"/>
    </location>
</feature>
<evidence type="ECO:0000313" key="3">
    <source>
        <dbReference type="EMBL" id="AWP04524.1"/>
    </source>
</evidence>
<keyword evidence="4" id="KW-1185">Reference proteome</keyword>
<gene>
    <name evidence="3" type="ORF">SMAX5B_005908</name>
</gene>
<keyword evidence="2" id="KW-0472">Membrane</keyword>
<keyword evidence="2" id="KW-0812">Transmembrane</keyword>
<organism evidence="3 4">
    <name type="scientific">Scophthalmus maximus</name>
    <name type="common">Turbot</name>
    <name type="synonym">Psetta maxima</name>
    <dbReference type="NCBI Taxonomy" id="52904"/>
    <lineage>
        <taxon>Eukaryota</taxon>
        <taxon>Metazoa</taxon>
        <taxon>Chordata</taxon>
        <taxon>Craniata</taxon>
        <taxon>Vertebrata</taxon>
        <taxon>Euteleostomi</taxon>
        <taxon>Actinopterygii</taxon>
        <taxon>Neopterygii</taxon>
        <taxon>Teleostei</taxon>
        <taxon>Neoteleostei</taxon>
        <taxon>Acanthomorphata</taxon>
        <taxon>Carangaria</taxon>
        <taxon>Pleuronectiformes</taxon>
        <taxon>Pleuronectoidei</taxon>
        <taxon>Scophthalmidae</taxon>
        <taxon>Scophthalmus</taxon>
    </lineage>
</organism>
<dbReference type="STRING" id="52904.ENSSMAP00000020735"/>
<name>A0A2U9BKC9_SCOMX</name>
<feature type="compositionally biased region" description="Basic and acidic residues" evidence="1">
    <location>
        <begin position="141"/>
        <end position="164"/>
    </location>
</feature>
<evidence type="ECO:0000313" key="4">
    <source>
        <dbReference type="Proteomes" id="UP000246464"/>
    </source>
</evidence>
<evidence type="ECO:0000256" key="1">
    <source>
        <dbReference type="SAM" id="MobiDB-lite"/>
    </source>
</evidence>
<keyword evidence="2" id="KW-1133">Transmembrane helix</keyword>
<dbReference type="AlphaFoldDB" id="A0A2U9BKC9"/>
<dbReference type="Pfam" id="PF15932">
    <property type="entry name" value="DUF4748"/>
    <property type="match status" value="1"/>
</dbReference>
<keyword evidence="3" id="KW-0378">Hydrolase</keyword>
<feature type="region of interest" description="Disordered" evidence="1">
    <location>
        <begin position="134"/>
        <end position="164"/>
    </location>
</feature>
<dbReference type="InterPro" id="IPR031833">
    <property type="entry name" value="DUF4748"/>
</dbReference>
<dbReference type="GO" id="GO:0016787">
    <property type="term" value="F:hydrolase activity"/>
    <property type="evidence" value="ECO:0007669"/>
    <property type="project" value="UniProtKB-KW"/>
</dbReference>
<reference evidence="3 4" key="1">
    <citation type="submission" date="2017-12" db="EMBL/GenBank/DDBJ databases">
        <title>Integrating genomic resources of turbot (Scophthalmus maximus) in depth evaluation of genetic and physical mapping variation across individuals.</title>
        <authorList>
            <person name="Martinez P."/>
        </authorList>
    </citation>
    <scope>NUCLEOTIDE SEQUENCE [LARGE SCALE GENOMIC DNA]</scope>
</reference>
<feature type="compositionally biased region" description="Basic and acidic residues" evidence="1">
    <location>
        <begin position="69"/>
        <end position="83"/>
    </location>
</feature>
<sequence length="164" mass="18532">MAARYVRAVGTALKGVHLAPSGVHLAPARWLLAQSSQAPVSCPRPRPHAARCRLLHVSPAASRCSSRTEPQRNSRTEDQRSREEGEEEPEYIPRKGKNPMMKIGYAWMIGLPTGIISFVLAKREVDKNRLKQLKVRQRMRRSNDGEYEGSRYHRHKDADANPGQ</sequence>
<feature type="region of interest" description="Disordered" evidence="1">
    <location>
        <begin position="60"/>
        <end position="95"/>
    </location>
</feature>
<accession>A0A2U9BKC9</accession>
<protein>
    <submittedName>
        <fullName evidence="3">Putative hydrolase PNKD</fullName>
    </submittedName>
</protein>
<dbReference type="EMBL" id="CP026249">
    <property type="protein sequence ID" value="AWP04524.1"/>
    <property type="molecule type" value="Genomic_DNA"/>
</dbReference>
<evidence type="ECO:0000256" key="2">
    <source>
        <dbReference type="SAM" id="Phobius"/>
    </source>
</evidence>
<dbReference type="Proteomes" id="UP000246464">
    <property type="component" value="Chromosome 7"/>
</dbReference>